<dbReference type="Proteomes" id="UP000323426">
    <property type="component" value="Unassembled WGS sequence"/>
</dbReference>
<name>A0A5M6D9H0_9BACT</name>
<evidence type="ECO:0000313" key="1">
    <source>
        <dbReference type="EMBL" id="KAA5544144.1"/>
    </source>
</evidence>
<reference evidence="1 2" key="1">
    <citation type="submission" date="2019-09" db="EMBL/GenBank/DDBJ databases">
        <title>Genome sequence and assembly of Adhaeribacter sp.</title>
        <authorList>
            <person name="Chhetri G."/>
        </authorList>
    </citation>
    <scope>NUCLEOTIDE SEQUENCE [LARGE SCALE GENOMIC DNA]</scope>
    <source>
        <strain evidence="1 2">DK36</strain>
    </source>
</reference>
<dbReference type="Gene3D" id="3.20.80.10">
    <property type="entry name" value="Regulatory factor, effector binding domain"/>
    <property type="match status" value="1"/>
</dbReference>
<keyword evidence="2" id="KW-1185">Reference proteome</keyword>
<evidence type="ECO:0008006" key="3">
    <source>
        <dbReference type="Google" id="ProtNLM"/>
    </source>
</evidence>
<comment type="caution">
    <text evidence="1">The sequence shown here is derived from an EMBL/GenBank/DDBJ whole genome shotgun (WGS) entry which is preliminary data.</text>
</comment>
<dbReference type="RefSeq" id="WP_150089179.1">
    <property type="nucleotide sequence ID" value="NZ_VWSF01000011.1"/>
</dbReference>
<organism evidence="1 2">
    <name type="scientific">Adhaeribacter rhizoryzae</name>
    <dbReference type="NCBI Taxonomy" id="2607907"/>
    <lineage>
        <taxon>Bacteria</taxon>
        <taxon>Pseudomonadati</taxon>
        <taxon>Bacteroidota</taxon>
        <taxon>Cytophagia</taxon>
        <taxon>Cytophagales</taxon>
        <taxon>Hymenobacteraceae</taxon>
        <taxon>Adhaeribacter</taxon>
    </lineage>
</organism>
<protein>
    <recommendedName>
        <fullName evidence="3">GyrI-like domain-containing protein</fullName>
    </recommendedName>
</protein>
<dbReference type="InterPro" id="IPR011256">
    <property type="entry name" value="Reg_factor_effector_dom_sf"/>
</dbReference>
<accession>A0A5M6D9H0</accession>
<evidence type="ECO:0000313" key="2">
    <source>
        <dbReference type="Proteomes" id="UP000323426"/>
    </source>
</evidence>
<gene>
    <name evidence="1" type="ORF">F0145_14610</name>
</gene>
<proteinExistence type="predicted"/>
<dbReference type="AlphaFoldDB" id="A0A5M6D9H0"/>
<sequence length="173" mass="19407">MNKFFLGLILLVLVVGFSVYAYLGGFNNPEIKVTTSKTQYIAGTYYAGPIEGEELGLVFRKAAEVLEKKELAGQLANIYYNSPEKQTDSLKAFIGILIQDTTAQLPAGYQLQKLPGGKKVVQATINAHYMLSPKKLYPALFEYLKKESLKNRQTYLEIFPNERSAFIQTEILP</sequence>
<dbReference type="EMBL" id="VWSF01000011">
    <property type="protein sequence ID" value="KAA5544144.1"/>
    <property type="molecule type" value="Genomic_DNA"/>
</dbReference>